<dbReference type="RefSeq" id="WP_190465080.1">
    <property type="nucleotide sequence ID" value="NZ_JACJPW010000033.1"/>
</dbReference>
<comment type="caution">
    <text evidence="1">The sequence shown here is derived from an EMBL/GenBank/DDBJ whole genome shotgun (WGS) entry which is preliminary data.</text>
</comment>
<sequence length="68" mass="8064">MATYPASSSREFLEDSQIWANLKMAIASSSGFQSWQMERQQVDDRYQDTSLDYRVQRYLRETLETLAY</sequence>
<reference evidence="1" key="2">
    <citation type="submission" date="2020-08" db="EMBL/GenBank/DDBJ databases">
        <authorList>
            <person name="Chen M."/>
            <person name="Teng W."/>
            <person name="Zhao L."/>
            <person name="Hu C."/>
            <person name="Zhou Y."/>
            <person name="Han B."/>
            <person name="Song L."/>
            <person name="Shu W."/>
        </authorList>
    </citation>
    <scope>NUCLEOTIDE SEQUENCE</scope>
    <source>
        <strain evidence="1">FACHB-1375</strain>
    </source>
</reference>
<proteinExistence type="predicted"/>
<dbReference type="EMBL" id="JACJPW010000033">
    <property type="protein sequence ID" value="MBD2182270.1"/>
    <property type="molecule type" value="Genomic_DNA"/>
</dbReference>
<reference evidence="1" key="1">
    <citation type="journal article" date="2015" name="ISME J.">
        <title>Draft Genome Sequence of Streptomyces incarnatus NRRL8089, which Produces the Nucleoside Antibiotic Sinefungin.</title>
        <authorList>
            <person name="Oshima K."/>
            <person name="Hattori M."/>
            <person name="Shimizu H."/>
            <person name="Fukuda K."/>
            <person name="Nemoto M."/>
            <person name="Inagaki K."/>
            <person name="Tamura T."/>
        </authorList>
    </citation>
    <scope>NUCLEOTIDE SEQUENCE</scope>
    <source>
        <strain evidence="1">FACHB-1375</strain>
    </source>
</reference>
<dbReference type="Proteomes" id="UP000641646">
    <property type="component" value="Unassembled WGS sequence"/>
</dbReference>
<protein>
    <submittedName>
        <fullName evidence="1">Uncharacterized protein</fullName>
    </submittedName>
</protein>
<name>A0A926ZGR6_9CYAN</name>
<keyword evidence="2" id="KW-1185">Reference proteome</keyword>
<evidence type="ECO:0000313" key="2">
    <source>
        <dbReference type="Proteomes" id="UP000641646"/>
    </source>
</evidence>
<evidence type="ECO:0000313" key="1">
    <source>
        <dbReference type="EMBL" id="MBD2182270.1"/>
    </source>
</evidence>
<accession>A0A926ZGR6</accession>
<gene>
    <name evidence="1" type="ORF">H6G03_14385</name>
</gene>
<organism evidence="1 2">
    <name type="scientific">Aerosakkonema funiforme FACHB-1375</name>
    <dbReference type="NCBI Taxonomy" id="2949571"/>
    <lineage>
        <taxon>Bacteria</taxon>
        <taxon>Bacillati</taxon>
        <taxon>Cyanobacteriota</taxon>
        <taxon>Cyanophyceae</taxon>
        <taxon>Oscillatoriophycideae</taxon>
        <taxon>Aerosakkonematales</taxon>
        <taxon>Aerosakkonemataceae</taxon>
        <taxon>Aerosakkonema</taxon>
    </lineage>
</organism>
<dbReference type="AlphaFoldDB" id="A0A926ZGR6"/>